<dbReference type="AlphaFoldDB" id="A0A7S2MJD8"/>
<feature type="signal peptide" evidence="2">
    <location>
        <begin position="1"/>
        <end position="24"/>
    </location>
</feature>
<evidence type="ECO:0000256" key="2">
    <source>
        <dbReference type="SAM" id="SignalP"/>
    </source>
</evidence>
<keyword evidence="2" id="KW-0732">Signal</keyword>
<feature type="region of interest" description="Disordered" evidence="1">
    <location>
        <begin position="101"/>
        <end position="120"/>
    </location>
</feature>
<sequence>MGRPVARRLAALVACCHVWHRADAADCQGLADSAALLQRSLADPHQLSASQVRLVEEADTERKWDRAHGELERWRRNVAGRKLDIWRDFIDEEVAASARGRHAPWDVPDIKDAPVGEERS</sequence>
<feature type="chain" id="PRO_5031376414" evidence="2">
    <location>
        <begin position="25"/>
        <end position="120"/>
    </location>
</feature>
<proteinExistence type="predicted"/>
<dbReference type="EMBL" id="HBGQ01071462">
    <property type="protein sequence ID" value="CAD9486892.1"/>
    <property type="molecule type" value="Transcribed_RNA"/>
</dbReference>
<evidence type="ECO:0000256" key="1">
    <source>
        <dbReference type="SAM" id="MobiDB-lite"/>
    </source>
</evidence>
<protein>
    <submittedName>
        <fullName evidence="3">Uncharacterized protein</fullName>
    </submittedName>
</protein>
<accession>A0A7S2MJD8</accession>
<organism evidence="3">
    <name type="scientific">Alexandrium andersonii</name>
    <dbReference type="NCBI Taxonomy" id="327968"/>
    <lineage>
        <taxon>Eukaryota</taxon>
        <taxon>Sar</taxon>
        <taxon>Alveolata</taxon>
        <taxon>Dinophyceae</taxon>
        <taxon>Gonyaulacales</taxon>
        <taxon>Pyrocystaceae</taxon>
        <taxon>Alexandrium</taxon>
    </lineage>
</organism>
<name>A0A7S2MJD8_9DINO</name>
<evidence type="ECO:0000313" key="3">
    <source>
        <dbReference type="EMBL" id="CAD9486892.1"/>
    </source>
</evidence>
<reference evidence="3" key="1">
    <citation type="submission" date="2021-01" db="EMBL/GenBank/DDBJ databases">
        <authorList>
            <person name="Corre E."/>
            <person name="Pelletier E."/>
            <person name="Niang G."/>
            <person name="Scheremetjew M."/>
            <person name="Finn R."/>
            <person name="Kale V."/>
            <person name="Holt S."/>
            <person name="Cochrane G."/>
            <person name="Meng A."/>
            <person name="Brown T."/>
            <person name="Cohen L."/>
        </authorList>
    </citation>
    <scope>NUCLEOTIDE SEQUENCE</scope>
    <source>
        <strain evidence="3">CCMP2222</strain>
    </source>
</reference>
<gene>
    <name evidence="3" type="ORF">AAND1436_LOCUS34316</name>
</gene>
<feature type="compositionally biased region" description="Basic and acidic residues" evidence="1">
    <location>
        <begin position="108"/>
        <end position="120"/>
    </location>
</feature>